<dbReference type="Pfam" id="PF04255">
    <property type="entry name" value="DUF433"/>
    <property type="match status" value="1"/>
</dbReference>
<dbReference type="SUPFAM" id="SSF46689">
    <property type="entry name" value="Homeodomain-like"/>
    <property type="match status" value="1"/>
</dbReference>
<evidence type="ECO:0000313" key="2">
    <source>
        <dbReference type="Proteomes" id="UP000732399"/>
    </source>
</evidence>
<name>A0ABX1CL02_9SPHN</name>
<keyword evidence="2" id="KW-1185">Reference proteome</keyword>
<dbReference type="Proteomes" id="UP000732399">
    <property type="component" value="Unassembled WGS sequence"/>
</dbReference>
<dbReference type="RefSeq" id="WP_168134188.1">
    <property type="nucleotide sequence ID" value="NZ_JAAVJH010000004.1"/>
</dbReference>
<accession>A0ABX1CL02</accession>
<sequence length="77" mass="8019">MTKTAHSRIAIDPTVCGGRPVVAGTRVRVSDVLDMLAGGASEDEIVSDFPYLATADIRAALAFAAHQMDHPIVAAAE</sequence>
<comment type="caution">
    <text evidence="1">The sequence shown here is derived from an EMBL/GenBank/DDBJ whole genome shotgun (WGS) entry which is preliminary data.</text>
</comment>
<dbReference type="InterPro" id="IPR007367">
    <property type="entry name" value="DUF433"/>
</dbReference>
<dbReference type="PANTHER" id="PTHR34849">
    <property type="entry name" value="SSL5025 PROTEIN"/>
    <property type="match status" value="1"/>
</dbReference>
<proteinExistence type="predicted"/>
<evidence type="ECO:0000313" key="1">
    <source>
        <dbReference type="EMBL" id="NJR78660.1"/>
    </source>
</evidence>
<protein>
    <submittedName>
        <fullName evidence="1">DUF433 domain-containing protein</fullName>
    </submittedName>
</protein>
<organism evidence="1 2">
    <name type="scientific">Sphingomonas corticis</name>
    <dbReference type="NCBI Taxonomy" id="2722791"/>
    <lineage>
        <taxon>Bacteria</taxon>
        <taxon>Pseudomonadati</taxon>
        <taxon>Pseudomonadota</taxon>
        <taxon>Alphaproteobacteria</taxon>
        <taxon>Sphingomonadales</taxon>
        <taxon>Sphingomonadaceae</taxon>
        <taxon>Sphingomonas</taxon>
    </lineage>
</organism>
<reference evidence="1 2" key="1">
    <citation type="submission" date="2020-03" db="EMBL/GenBank/DDBJ databases">
        <authorList>
            <person name="Wang L."/>
            <person name="He N."/>
            <person name="Li Y."/>
            <person name="Fang Y."/>
            <person name="Zhang F."/>
        </authorList>
    </citation>
    <scope>NUCLEOTIDE SEQUENCE [LARGE SCALE GENOMIC DNA]</scope>
    <source>
        <strain evidence="1 2">36D10-4-7</strain>
    </source>
</reference>
<gene>
    <name evidence="1" type="ORF">HBH26_08685</name>
</gene>
<dbReference type="EMBL" id="JAAVJH010000004">
    <property type="protein sequence ID" value="NJR78660.1"/>
    <property type="molecule type" value="Genomic_DNA"/>
</dbReference>
<dbReference type="Gene3D" id="1.10.10.10">
    <property type="entry name" value="Winged helix-like DNA-binding domain superfamily/Winged helix DNA-binding domain"/>
    <property type="match status" value="1"/>
</dbReference>
<dbReference type="PANTHER" id="PTHR34849:SF3">
    <property type="entry name" value="SSR2962 PROTEIN"/>
    <property type="match status" value="1"/>
</dbReference>
<dbReference type="InterPro" id="IPR036388">
    <property type="entry name" value="WH-like_DNA-bd_sf"/>
</dbReference>
<dbReference type="InterPro" id="IPR009057">
    <property type="entry name" value="Homeodomain-like_sf"/>
</dbReference>